<dbReference type="HAMAP" id="MF_00409">
    <property type="entry name" value="LpxK"/>
    <property type="match status" value="1"/>
</dbReference>
<dbReference type="GO" id="GO:0009029">
    <property type="term" value="F:lipid-A 4'-kinase activity"/>
    <property type="evidence" value="ECO:0007669"/>
    <property type="project" value="UniProtKB-UniRule"/>
</dbReference>
<evidence type="ECO:0000313" key="15">
    <source>
        <dbReference type="Proteomes" id="UP000066624"/>
    </source>
</evidence>
<keyword evidence="15" id="KW-1185">Reference proteome</keyword>
<dbReference type="UniPathway" id="UPA00359">
    <property type="reaction ID" value="UER00482"/>
</dbReference>
<dbReference type="GO" id="GO:0005524">
    <property type="term" value="F:ATP binding"/>
    <property type="evidence" value="ECO:0007669"/>
    <property type="project" value="UniProtKB-UniRule"/>
</dbReference>
<keyword evidence="7 13" id="KW-0808">Transferase</keyword>
<reference evidence="14 15" key="1">
    <citation type="submission" date="2015-07" db="EMBL/GenBank/DDBJ databases">
        <authorList>
            <person name="Noorani M."/>
        </authorList>
    </citation>
    <scope>NUCLEOTIDE SEQUENCE [LARGE SCALE GENOMIC DNA]</scope>
    <source>
        <strain evidence="14 15">KCTC 42284</strain>
    </source>
</reference>
<feature type="binding site" evidence="13">
    <location>
        <begin position="58"/>
        <end position="65"/>
    </location>
    <ligand>
        <name>ATP</name>
        <dbReference type="ChEBI" id="CHEBI:30616"/>
    </ligand>
</feature>
<organism evidence="14 15">
    <name type="scientific">Wenzhouxiangella marina</name>
    <dbReference type="NCBI Taxonomy" id="1579979"/>
    <lineage>
        <taxon>Bacteria</taxon>
        <taxon>Pseudomonadati</taxon>
        <taxon>Pseudomonadota</taxon>
        <taxon>Gammaproteobacteria</taxon>
        <taxon>Chromatiales</taxon>
        <taxon>Wenzhouxiangellaceae</taxon>
        <taxon>Wenzhouxiangella</taxon>
    </lineage>
</organism>
<dbReference type="PANTHER" id="PTHR42724">
    <property type="entry name" value="TETRAACYLDISACCHARIDE 4'-KINASE"/>
    <property type="match status" value="1"/>
</dbReference>
<evidence type="ECO:0000256" key="2">
    <source>
        <dbReference type="ARBA" id="ARBA00004870"/>
    </source>
</evidence>
<dbReference type="GO" id="GO:0009244">
    <property type="term" value="P:lipopolysaccharide core region biosynthetic process"/>
    <property type="evidence" value="ECO:0007669"/>
    <property type="project" value="TreeGrafter"/>
</dbReference>
<dbReference type="GO" id="GO:0005886">
    <property type="term" value="C:plasma membrane"/>
    <property type="evidence" value="ECO:0007669"/>
    <property type="project" value="TreeGrafter"/>
</dbReference>
<dbReference type="GO" id="GO:0009245">
    <property type="term" value="P:lipid A biosynthetic process"/>
    <property type="evidence" value="ECO:0007669"/>
    <property type="project" value="UniProtKB-UniRule"/>
</dbReference>
<evidence type="ECO:0000256" key="13">
    <source>
        <dbReference type="HAMAP-Rule" id="MF_00409"/>
    </source>
</evidence>
<dbReference type="PANTHER" id="PTHR42724:SF1">
    <property type="entry name" value="TETRAACYLDISACCHARIDE 4'-KINASE, MITOCHONDRIAL-RELATED"/>
    <property type="match status" value="1"/>
</dbReference>
<evidence type="ECO:0000256" key="9">
    <source>
        <dbReference type="ARBA" id="ARBA00022777"/>
    </source>
</evidence>
<dbReference type="STRING" id="1579979.WM2015_1822"/>
<keyword evidence="5 13" id="KW-0444">Lipid biosynthesis</keyword>
<evidence type="ECO:0000256" key="1">
    <source>
        <dbReference type="ARBA" id="ARBA00002274"/>
    </source>
</evidence>
<dbReference type="NCBIfam" id="TIGR00682">
    <property type="entry name" value="lpxK"/>
    <property type="match status" value="1"/>
</dbReference>
<keyword evidence="11 13" id="KW-0443">Lipid metabolism</keyword>
<evidence type="ECO:0000256" key="10">
    <source>
        <dbReference type="ARBA" id="ARBA00022840"/>
    </source>
</evidence>
<sequence>MSWRARLERHANRLWYETQTPGLAYRALERLYRRFAKQRFHRPSGRPPVPVIVVGNLCVGGAGKTPTVIALARRLAARYRVAIISRGYGGHSDNYPLAVGPETAIAEAGDEALLIAREAGVPVWVDPERSRALQAAIEDSAAEVVISDDGLQHQALARSFEICLFDGHRGLGNGHLLPAGPLRQPRSRLASVDLLLVKGAGFSLPGAEHFELEAIGFRDLDGSLTEPLEAWRGREVDAVCGIANPEGFADTLERLGLKVRLHAFPDHHRFLARDFAGLDRPVITTAKDAVRIEAGMLGLPLRVLEVLAALPESVYQRIESHIEEFA</sequence>
<evidence type="ECO:0000256" key="11">
    <source>
        <dbReference type="ARBA" id="ARBA00023098"/>
    </source>
</evidence>
<proteinExistence type="inferred from homology"/>
<evidence type="ECO:0000313" key="14">
    <source>
        <dbReference type="EMBL" id="AKS42189.1"/>
    </source>
</evidence>
<dbReference type="CDD" id="cd01983">
    <property type="entry name" value="SIMIBI"/>
    <property type="match status" value="1"/>
</dbReference>
<evidence type="ECO:0000256" key="6">
    <source>
        <dbReference type="ARBA" id="ARBA00022556"/>
    </source>
</evidence>
<keyword evidence="10 13" id="KW-0067">ATP-binding</keyword>
<comment type="function">
    <text evidence="1 13">Transfers the gamma-phosphate of ATP to the 4'-position of a tetraacyldisaccharide 1-phosphate intermediate (termed DS-1-P) to form tetraacyldisaccharide 1,4'-bis-phosphate (lipid IVA).</text>
</comment>
<protein>
    <recommendedName>
        <fullName evidence="4 13">Tetraacyldisaccharide 4'-kinase</fullName>
        <ecNumber evidence="3 13">2.7.1.130</ecNumber>
    </recommendedName>
    <alternativeName>
        <fullName evidence="12 13">Lipid A 4'-kinase</fullName>
    </alternativeName>
</protein>
<evidence type="ECO:0000256" key="4">
    <source>
        <dbReference type="ARBA" id="ARBA00016436"/>
    </source>
</evidence>
<name>A0A0K0XWW2_9GAMM</name>
<keyword evidence="9 13" id="KW-0418">Kinase</keyword>
<keyword evidence="8 13" id="KW-0547">Nucleotide-binding</keyword>
<dbReference type="Pfam" id="PF02606">
    <property type="entry name" value="LpxK"/>
    <property type="match status" value="1"/>
</dbReference>
<dbReference type="InterPro" id="IPR003758">
    <property type="entry name" value="LpxK"/>
</dbReference>
<comment type="catalytic activity">
    <reaction evidence="13">
        <text>a lipid A disaccharide + ATP = a lipid IVA + ADP + H(+)</text>
        <dbReference type="Rhea" id="RHEA:67840"/>
        <dbReference type="ChEBI" id="CHEBI:15378"/>
        <dbReference type="ChEBI" id="CHEBI:30616"/>
        <dbReference type="ChEBI" id="CHEBI:176343"/>
        <dbReference type="ChEBI" id="CHEBI:176425"/>
        <dbReference type="ChEBI" id="CHEBI:456216"/>
        <dbReference type="EC" id="2.7.1.130"/>
    </reaction>
</comment>
<accession>A0A0K0XWW2</accession>
<evidence type="ECO:0000256" key="5">
    <source>
        <dbReference type="ARBA" id="ARBA00022516"/>
    </source>
</evidence>
<dbReference type="KEGG" id="wma:WM2015_1822"/>
<comment type="similarity">
    <text evidence="13">Belongs to the LpxK family.</text>
</comment>
<dbReference type="EMBL" id="CP012154">
    <property type="protein sequence ID" value="AKS42189.1"/>
    <property type="molecule type" value="Genomic_DNA"/>
</dbReference>
<dbReference type="PATRIC" id="fig|1579979.3.peg.1865"/>
<evidence type="ECO:0000256" key="8">
    <source>
        <dbReference type="ARBA" id="ARBA00022741"/>
    </source>
</evidence>
<gene>
    <name evidence="13" type="primary">lpxK</name>
    <name evidence="14" type="ORF">WM2015_1822</name>
</gene>
<evidence type="ECO:0000256" key="12">
    <source>
        <dbReference type="ARBA" id="ARBA00029757"/>
    </source>
</evidence>
<dbReference type="InterPro" id="IPR027417">
    <property type="entry name" value="P-loop_NTPase"/>
</dbReference>
<comment type="pathway">
    <text evidence="2 13">Glycolipid biosynthesis; lipid IV(A) biosynthesis; lipid IV(A) from (3R)-3-hydroxytetradecanoyl-[acyl-carrier-protein] and UDP-N-acetyl-alpha-D-glucosamine: step 6/6.</text>
</comment>
<dbReference type="Proteomes" id="UP000066624">
    <property type="component" value="Chromosome"/>
</dbReference>
<dbReference type="SUPFAM" id="SSF52540">
    <property type="entry name" value="P-loop containing nucleoside triphosphate hydrolases"/>
    <property type="match status" value="1"/>
</dbReference>
<dbReference type="OrthoDB" id="9766423at2"/>
<dbReference type="EC" id="2.7.1.130" evidence="3 13"/>
<dbReference type="RefSeq" id="WP_049725771.1">
    <property type="nucleotide sequence ID" value="NZ_CP012154.1"/>
</dbReference>
<keyword evidence="6 13" id="KW-0441">Lipid A biosynthesis</keyword>
<dbReference type="AlphaFoldDB" id="A0A0K0XWW2"/>
<evidence type="ECO:0000256" key="3">
    <source>
        <dbReference type="ARBA" id="ARBA00012071"/>
    </source>
</evidence>
<evidence type="ECO:0000256" key="7">
    <source>
        <dbReference type="ARBA" id="ARBA00022679"/>
    </source>
</evidence>